<accession>A0A2D1U4J9</accession>
<protein>
    <submittedName>
        <fullName evidence="1">Uncharacterized protein</fullName>
    </submittedName>
</protein>
<dbReference type="EMBL" id="CP024091">
    <property type="protein sequence ID" value="ATP56508.1"/>
    <property type="molecule type" value="Genomic_DNA"/>
</dbReference>
<dbReference type="RefSeq" id="WP_099438450.1">
    <property type="nucleotide sequence ID" value="NZ_CP024091.1"/>
</dbReference>
<organism evidence="1 2">
    <name type="scientific">Pedobacter ginsengisoli</name>
    <dbReference type="NCBI Taxonomy" id="363852"/>
    <lineage>
        <taxon>Bacteria</taxon>
        <taxon>Pseudomonadati</taxon>
        <taxon>Bacteroidota</taxon>
        <taxon>Sphingobacteriia</taxon>
        <taxon>Sphingobacteriales</taxon>
        <taxon>Sphingobacteriaceae</taxon>
        <taxon>Pedobacter</taxon>
    </lineage>
</organism>
<sequence length="495" mass="56822">MARLNTWTGPMDDAVEAILSFIKLAYDRDDDGLELSNALHGIFDELKDDLCVLIEYPYVDKVFRDSYYSYFSSKHQDYSRYCLRVALFAQPIREKDFRSPDKFNYLQENFLGYIVIRPTFPKILGRSLLSKKAIEDDGFLCCTFKENVAINGVKLDVSGFSHCSQDGETITCAETTIWSVMEYFGHKYADYKPTYPSKIVNVLHETSTERMIPSPGLSDSQISYALRRFGFGTYMYSLDLNTNPAEMERIISIYTDSGIPTIAILNNEFTSHAIVVIGHETDKALDFAKQKKTKIDYLDEEIDYIDYANIKKRFVIQDDNLAPYRLIDLRNPTSENYEDPKFEGCTIQTVVVPLYKKIYLEAIRAKKLLLAVLVDRDFGYKFDKNFVFKAFLTSSRSFKNHIVHLTTLDPTVKDGLLKTPMPKFIWCAEIYSSHNFSRNIAGGLIIVDATEPLAGKKDGFIFGGYPDKVIMKDGNKFINLQKGFKTYKEFKNNLQ</sequence>
<reference evidence="1 2" key="1">
    <citation type="submission" date="2017-10" db="EMBL/GenBank/DDBJ databases">
        <title>Whole genome of Pedobacter ginsengisoli T01R-27 isolated from tomato rhizosphere.</title>
        <authorList>
            <person name="Weon H.-Y."/>
            <person name="Lee S.A."/>
            <person name="Sang M.K."/>
            <person name="Song J."/>
        </authorList>
    </citation>
    <scope>NUCLEOTIDE SEQUENCE [LARGE SCALE GENOMIC DNA]</scope>
    <source>
        <strain evidence="1 2">T01R-27</strain>
    </source>
</reference>
<name>A0A2D1U4J9_9SPHI</name>
<dbReference type="KEGG" id="pgs:CPT03_08490"/>
<evidence type="ECO:0000313" key="2">
    <source>
        <dbReference type="Proteomes" id="UP000223749"/>
    </source>
</evidence>
<gene>
    <name evidence="1" type="ORF">CPT03_08490</name>
</gene>
<evidence type="ECO:0000313" key="1">
    <source>
        <dbReference type="EMBL" id="ATP56508.1"/>
    </source>
</evidence>
<dbReference type="AlphaFoldDB" id="A0A2D1U4J9"/>
<proteinExistence type="predicted"/>
<dbReference type="OrthoDB" id="6782387at2"/>
<keyword evidence="2" id="KW-1185">Reference proteome</keyword>
<dbReference type="Proteomes" id="UP000223749">
    <property type="component" value="Chromosome"/>
</dbReference>